<sequence>MEQANSPSLPCEVSPSVANGTQIPSSSSGSMSGGASIGNSRPPPGSSIMPFRCLHSQILKVRKEDEQVVQAMERLPIKYSASRRRDACSSSSRRSRLGLHTGSQAFVQ</sequence>
<dbReference type="Proteomes" id="UP000825935">
    <property type="component" value="Chromosome 38"/>
</dbReference>
<feature type="region of interest" description="Disordered" evidence="1">
    <location>
        <begin position="1"/>
        <end position="49"/>
    </location>
</feature>
<gene>
    <name evidence="2" type="ORF">KP509_38G039300</name>
</gene>
<reference evidence="2" key="1">
    <citation type="submission" date="2021-08" db="EMBL/GenBank/DDBJ databases">
        <title>WGS assembly of Ceratopteris richardii.</title>
        <authorList>
            <person name="Marchant D.B."/>
            <person name="Chen G."/>
            <person name="Jenkins J."/>
            <person name="Shu S."/>
            <person name="Leebens-Mack J."/>
            <person name="Grimwood J."/>
            <person name="Schmutz J."/>
            <person name="Soltis P."/>
            <person name="Soltis D."/>
            <person name="Chen Z.-H."/>
        </authorList>
    </citation>
    <scope>NUCLEOTIDE SEQUENCE</scope>
    <source>
        <strain evidence="2">Whitten #5841</strain>
        <tissue evidence="2">Leaf</tissue>
    </source>
</reference>
<evidence type="ECO:0000256" key="1">
    <source>
        <dbReference type="SAM" id="MobiDB-lite"/>
    </source>
</evidence>
<protein>
    <submittedName>
        <fullName evidence="2">Uncharacterized protein</fullName>
    </submittedName>
</protein>
<comment type="caution">
    <text evidence="2">The sequence shown here is derived from an EMBL/GenBank/DDBJ whole genome shotgun (WGS) entry which is preliminary data.</text>
</comment>
<accession>A0A8T2Q447</accession>
<evidence type="ECO:0000313" key="3">
    <source>
        <dbReference type="Proteomes" id="UP000825935"/>
    </source>
</evidence>
<keyword evidence="3" id="KW-1185">Reference proteome</keyword>
<proteinExistence type="predicted"/>
<feature type="region of interest" description="Disordered" evidence="1">
    <location>
        <begin position="80"/>
        <end position="108"/>
    </location>
</feature>
<name>A0A8T2Q447_CERRI</name>
<dbReference type="EMBL" id="CM035443">
    <property type="protein sequence ID" value="KAH7278396.1"/>
    <property type="molecule type" value="Genomic_DNA"/>
</dbReference>
<evidence type="ECO:0000313" key="2">
    <source>
        <dbReference type="EMBL" id="KAH7278396.1"/>
    </source>
</evidence>
<organism evidence="2 3">
    <name type="scientific">Ceratopteris richardii</name>
    <name type="common">Triangle waterfern</name>
    <dbReference type="NCBI Taxonomy" id="49495"/>
    <lineage>
        <taxon>Eukaryota</taxon>
        <taxon>Viridiplantae</taxon>
        <taxon>Streptophyta</taxon>
        <taxon>Embryophyta</taxon>
        <taxon>Tracheophyta</taxon>
        <taxon>Polypodiopsida</taxon>
        <taxon>Polypodiidae</taxon>
        <taxon>Polypodiales</taxon>
        <taxon>Pteridineae</taxon>
        <taxon>Pteridaceae</taxon>
        <taxon>Parkerioideae</taxon>
        <taxon>Ceratopteris</taxon>
    </lineage>
</organism>
<dbReference type="AlphaFoldDB" id="A0A8T2Q447"/>